<dbReference type="InterPro" id="IPR038488">
    <property type="entry name" value="Integrase_DNA-bd_sf"/>
</dbReference>
<evidence type="ECO:0000256" key="3">
    <source>
        <dbReference type="ARBA" id="ARBA00023125"/>
    </source>
</evidence>
<reference evidence="7" key="1">
    <citation type="submission" date="2016-10" db="EMBL/GenBank/DDBJ databases">
        <authorList>
            <person name="Varghese N."/>
            <person name="Submissions S."/>
        </authorList>
    </citation>
    <scope>NUCLEOTIDE SEQUENCE [LARGE SCALE GENOMIC DNA]</scope>
    <source>
        <strain evidence="7">DSM 17465</strain>
    </source>
</reference>
<evidence type="ECO:0000313" key="6">
    <source>
        <dbReference type="EMBL" id="SFU13411.1"/>
    </source>
</evidence>
<dbReference type="PROSITE" id="PS51898">
    <property type="entry name" value="TYR_RECOMBINASE"/>
    <property type="match status" value="1"/>
</dbReference>
<dbReference type="InterPro" id="IPR002104">
    <property type="entry name" value="Integrase_catalytic"/>
</dbReference>
<feature type="domain" description="Tyr recombinase" evidence="5">
    <location>
        <begin position="209"/>
        <end position="385"/>
    </location>
</feature>
<dbReference type="SUPFAM" id="SSF56349">
    <property type="entry name" value="DNA breaking-rejoining enzymes"/>
    <property type="match status" value="1"/>
</dbReference>
<accession>A0A1I7DNZ5</accession>
<dbReference type="PANTHER" id="PTHR30629">
    <property type="entry name" value="PROPHAGE INTEGRASE"/>
    <property type="match status" value="1"/>
</dbReference>
<dbReference type="InterPro" id="IPR011010">
    <property type="entry name" value="DNA_brk_join_enz"/>
</dbReference>
<keyword evidence="3" id="KW-0238">DNA-binding</keyword>
<dbReference type="GO" id="GO:0015074">
    <property type="term" value="P:DNA integration"/>
    <property type="evidence" value="ECO:0007669"/>
    <property type="project" value="UniProtKB-KW"/>
</dbReference>
<dbReference type="InterPro" id="IPR013762">
    <property type="entry name" value="Integrase-like_cat_sf"/>
</dbReference>
<evidence type="ECO:0000259" key="5">
    <source>
        <dbReference type="PROSITE" id="PS51898"/>
    </source>
</evidence>
<dbReference type="InterPro" id="IPR050808">
    <property type="entry name" value="Phage_Integrase"/>
</dbReference>
<dbReference type="InterPro" id="IPR053876">
    <property type="entry name" value="Phage_int_M"/>
</dbReference>
<dbReference type="Proteomes" id="UP000183371">
    <property type="component" value="Unassembled WGS sequence"/>
</dbReference>
<dbReference type="GO" id="GO:0006310">
    <property type="term" value="P:DNA recombination"/>
    <property type="evidence" value="ECO:0007669"/>
    <property type="project" value="UniProtKB-KW"/>
</dbReference>
<dbReference type="CDD" id="cd00801">
    <property type="entry name" value="INT_P4_C"/>
    <property type="match status" value="1"/>
</dbReference>
<evidence type="ECO:0000256" key="2">
    <source>
        <dbReference type="ARBA" id="ARBA00022908"/>
    </source>
</evidence>
<dbReference type="Pfam" id="PF22022">
    <property type="entry name" value="Phage_int_M"/>
    <property type="match status" value="1"/>
</dbReference>
<dbReference type="GO" id="GO:0003677">
    <property type="term" value="F:DNA binding"/>
    <property type="evidence" value="ECO:0007669"/>
    <property type="project" value="UniProtKB-KW"/>
</dbReference>
<dbReference type="Pfam" id="PF00589">
    <property type="entry name" value="Phage_integrase"/>
    <property type="match status" value="1"/>
</dbReference>
<dbReference type="InterPro" id="IPR025166">
    <property type="entry name" value="Integrase_DNA_bind_dom"/>
</dbReference>
<proteinExistence type="inferred from homology"/>
<dbReference type="PANTHER" id="PTHR30629:SF2">
    <property type="entry name" value="PROPHAGE INTEGRASE INTS-RELATED"/>
    <property type="match status" value="1"/>
</dbReference>
<dbReference type="Gene3D" id="1.10.150.130">
    <property type="match status" value="1"/>
</dbReference>
<dbReference type="Pfam" id="PF13356">
    <property type="entry name" value="Arm-DNA-bind_3"/>
    <property type="match status" value="1"/>
</dbReference>
<keyword evidence="7" id="KW-1185">Reference proteome</keyword>
<evidence type="ECO:0000256" key="1">
    <source>
        <dbReference type="ARBA" id="ARBA00008857"/>
    </source>
</evidence>
<dbReference type="AlphaFoldDB" id="A0A1I7DNZ5"/>
<protein>
    <submittedName>
        <fullName evidence="6">Integrase</fullName>
    </submittedName>
</protein>
<name>A0A1I7DNZ5_9HYPH</name>
<comment type="similarity">
    <text evidence="1">Belongs to the 'phage' integrase family.</text>
</comment>
<gene>
    <name evidence="6" type="ORF">SAMN05444141_109252</name>
</gene>
<evidence type="ECO:0000313" key="7">
    <source>
        <dbReference type="Proteomes" id="UP000183371"/>
    </source>
</evidence>
<organism evidence="6 7">
    <name type="scientific">Pseudovibrio denitrificans</name>
    <dbReference type="NCBI Taxonomy" id="258256"/>
    <lineage>
        <taxon>Bacteria</taxon>
        <taxon>Pseudomonadati</taxon>
        <taxon>Pseudomonadota</taxon>
        <taxon>Alphaproteobacteria</taxon>
        <taxon>Hyphomicrobiales</taxon>
        <taxon>Stappiaceae</taxon>
        <taxon>Pseudovibrio</taxon>
    </lineage>
</organism>
<dbReference type="InterPro" id="IPR010998">
    <property type="entry name" value="Integrase_recombinase_N"/>
</dbReference>
<keyword evidence="4" id="KW-0233">DNA recombination</keyword>
<dbReference type="EMBL" id="FPBD01000009">
    <property type="protein sequence ID" value="SFU13411.1"/>
    <property type="molecule type" value="Genomic_DNA"/>
</dbReference>
<keyword evidence="2" id="KW-0229">DNA integration</keyword>
<dbReference type="Gene3D" id="1.10.443.10">
    <property type="entry name" value="Intergrase catalytic core"/>
    <property type="match status" value="1"/>
</dbReference>
<evidence type="ECO:0000256" key="4">
    <source>
        <dbReference type="ARBA" id="ARBA00023172"/>
    </source>
</evidence>
<dbReference type="Gene3D" id="3.30.160.390">
    <property type="entry name" value="Integrase, DNA-binding domain"/>
    <property type="match status" value="1"/>
</dbReference>
<sequence length="408" mass="46488">MATIFRLKPNQLKSDEPRKLTDGGGLSFIVEKSGRKSWAFFYTSPTTGKRREMGLGNYPTVTLKAAREEAAKWREVKALGNDPIKERNREREEARVNGATLKNVLLAAFEARKAGLKEEGRSGRWWSALNNHVLPKIGDRPISELTAEDIKRTLKPIWFEKQEVARKALQRLRIGFKHAIDMGINVSLDIIDSAQRLLGKQPDKHNPFPAMEWKSVHEYYSVLEETGTIPALALQMAILTSRRSGEVRRMKLADIKDDVWYVPPEDLKGKKGQHTEPQRVPLSKEALRIIEKAKPFARDGYLFPRQTKHPRARDKFMNENGMSKLMKDQGMNCVPHGFRASFRTWAAEAGIMYDAAEIQQGHEVRGRVERSYNRSDLLEERKLVVERWAQVVLGTAGAKVIKPHNSMA</sequence>